<keyword evidence="2" id="KW-1133">Transmembrane helix</keyword>
<dbReference type="InterPro" id="IPR010605">
    <property type="entry name" value="DUF1191"/>
</dbReference>
<feature type="compositionally biased region" description="Low complexity" evidence="1">
    <location>
        <begin position="224"/>
        <end position="235"/>
    </location>
</feature>
<feature type="compositionally biased region" description="Pro residues" evidence="1">
    <location>
        <begin position="214"/>
        <end position="223"/>
    </location>
</feature>
<dbReference type="PANTHER" id="PTHR33512">
    <property type="entry name" value="PROTEIN, PUTATIVE (DUF1191)-RELATED"/>
    <property type="match status" value="1"/>
</dbReference>
<keyword evidence="2" id="KW-0472">Membrane</keyword>
<proteinExistence type="predicted"/>
<feature type="region of interest" description="Disordered" evidence="1">
    <location>
        <begin position="214"/>
        <end position="235"/>
    </location>
</feature>
<evidence type="ECO:0000256" key="3">
    <source>
        <dbReference type="SAM" id="SignalP"/>
    </source>
</evidence>
<comment type="caution">
    <text evidence="4">The sequence shown here is derived from an EMBL/GenBank/DDBJ whole genome shotgun (WGS) entry which is preliminary data.</text>
</comment>
<evidence type="ECO:0000313" key="4">
    <source>
        <dbReference type="EMBL" id="KAK4767440.1"/>
    </source>
</evidence>
<name>A0AAN7KPT5_TRANT</name>
<organism evidence="4 5">
    <name type="scientific">Trapa natans</name>
    <name type="common">Water chestnut</name>
    <dbReference type="NCBI Taxonomy" id="22666"/>
    <lineage>
        <taxon>Eukaryota</taxon>
        <taxon>Viridiplantae</taxon>
        <taxon>Streptophyta</taxon>
        <taxon>Embryophyta</taxon>
        <taxon>Tracheophyta</taxon>
        <taxon>Spermatophyta</taxon>
        <taxon>Magnoliopsida</taxon>
        <taxon>eudicotyledons</taxon>
        <taxon>Gunneridae</taxon>
        <taxon>Pentapetalae</taxon>
        <taxon>rosids</taxon>
        <taxon>malvids</taxon>
        <taxon>Myrtales</taxon>
        <taxon>Lythraceae</taxon>
        <taxon>Trapa</taxon>
    </lineage>
</organism>
<accession>A0AAN7KPT5</accession>
<gene>
    <name evidence="4" type="ORF">SAY86_015190</name>
</gene>
<keyword evidence="2" id="KW-0812">Transmembrane</keyword>
<reference evidence="4 5" key="1">
    <citation type="journal article" date="2023" name="Hortic Res">
        <title>Pangenome of water caltrop reveals structural variations and asymmetric subgenome divergence after allopolyploidization.</title>
        <authorList>
            <person name="Zhang X."/>
            <person name="Chen Y."/>
            <person name="Wang L."/>
            <person name="Yuan Y."/>
            <person name="Fang M."/>
            <person name="Shi L."/>
            <person name="Lu R."/>
            <person name="Comes H.P."/>
            <person name="Ma Y."/>
            <person name="Chen Y."/>
            <person name="Huang G."/>
            <person name="Zhou Y."/>
            <person name="Zheng Z."/>
            <person name="Qiu Y."/>
        </authorList>
    </citation>
    <scope>NUCLEOTIDE SEQUENCE [LARGE SCALE GENOMIC DNA]</scope>
    <source>
        <strain evidence="4">F231</strain>
    </source>
</reference>
<dbReference type="Pfam" id="PF06697">
    <property type="entry name" value="DUF1191"/>
    <property type="match status" value="1"/>
</dbReference>
<feature type="signal peptide" evidence="3">
    <location>
        <begin position="1"/>
        <end position="20"/>
    </location>
</feature>
<evidence type="ECO:0000313" key="5">
    <source>
        <dbReference type="Proteomes" id="UP001346149"/>
    </source>
</evidence>
<dbReference type="GO" id="GO:0016020">
    <property type="term" value="C:membrane"/>
    <property type="evidence" value="ECO:0007669"/>
    <property type="project" value="TreeGrafter"/>
</dbReference>
<evidence type="ECO:0000256" key="2">
    <source>
        <dbReference type="SAM" id="Phobius"/>
    </source>
</evidence>
<evidence type="ECO:0000256" key="1">
    <source>
        <dbReference type="SAM" id="MobiDB-lite"/>
    </source>
</evidence>
<keyword evidence="5" id="KW-1185">Reference proteome</keyword>
<protein>
    <submittedName>
        <fullName evidence="4">Uncharacterized protein</fullName>
    </submittedName>
</protein>
<dbReference type="EMBL" id="JAXQNO010000022">
    <property type="protein sequence ID" value="KAK4767440.1"/>
    <property type="molecule type" value="Genomic_DNA"/>
</dbReference>
<dbReference type="Proteomes" id="UP001346149">
    <property type="component" value="Unassembled WGS sequence"/>
</dbReference>
<keyword evidence="3" id="KW-0732">Signal</keyword>
<dbReference type="PANTHER" id="PTHR33512:SF14">
    <property type="entry name" value="EXPRESSED PROTEIN"/>
    <property type="match status" value="1"/>
</dbReference>
<sequence>MPAILWLWCLFSQLLNPKMAQSVTILSIGPARALDSLIQDYAYRAFILPRTGIPYDGTVPSNLTGIQISAMRLRTGSLRSRGVQRYKEFEIPRGVMEDSYVERLVLVYQDLGNLSTKYYVLPGYTYIAPVLGLLAYDAANLSATNLPELNIKATGSPILIHFRDVKSAPAGSSPRCVWIDLNGWVNFSSPVSGNTCSTVGQGHFSIVMDSIAPSPAPDSPSPGPASAGEGEGGTAAIPRPVIMEKSEGNKKAWIIVGSVVGGLALFMVFAFLTLWTQKLKQRQKMQQMERSAEVGEALHMASIGIGKAPVAMVTRTRPVLETEYAT</sequence>
<dbReference type="AlphaFoldDB" id="A0AAN7KPT5"/>
<feature type="transmembrane region" description="Helical" evidence="2">
    <location>
        <begin position="252"/>
        <end position="275"/>
    </location>
</feature>
<feature type="chain" id="PRO_5042856094" evidence="3">
    <location>
        <begin position="21"/>
        <end position="326"/>
    </location>
</feature>